<dbReference type="InterPro" id="IPR002641">
    <property type="entry name" value="PNPLA_dom"/>
</dbReference>
<feature type="compositionally biased region" description="Polar residues" evidence="6">
    <location>
        <begin position="1204"/>
        <end position="1214"/>
    </location>
</feature>
<evidence type="ECO:0000256" key="7">
    <source>
        <dbReference type="SAM" id="SignalP"/>
    </source>
</evidence>
<feature type="compositionally biased region" description="Low complexity" evidence="6">
    <location>
        <begin position="683"/>
        <end position="694"/>
    </location>
</feature>
<feature type="region of interest" description="Disordered" evidence="6">
    <location>
        <begin position="993"/>
        <end position="1015"/>
    </location>
</feature>
<reference evidence="9 10" key="1">
    <citation type="submission" date="2021-02" db="EMBL/GenBank/DDBJ databases">
        <title>Genome assembly of Pseudopithomyces chartarum.</title>
        <authorList>
            <person name="Jauregui R."/>
            <person name="Singh J."/>
            <person name="Voisey C."/>
        </authorList>
    </citation>
    <scope>NUCLEOTIDE SEQUENCE [LARGE SCALE GENOMIC DNA]</scope>
    <source>
        <strain evidence="9 10">AGR01</strain>
    </source>
</reference>
<feature type="region of interest" description="Disordered" evidence="6">
    <location>
        <begin position="663"/>
        <end position="694"/>
    </location>
</feature>
<dbReference type="Pfam" id="PF11815">
    <property type="entry name" value="DUF3336"/>
    <property type="match status" value="1"/>
</dbReference>
<feature type="region of interest" description="Disordered" evidence="6">
    <location>
        <begin position="1357"/>
        <end position="1385"/>
    </location>
</feature>
<comment type="function">
    <text evidence="1">Probable lipid hydrolase.</text>
</comment>
<feature type="signal peptide" evidence="7">
    <location>
        <begin position="1"/>
        <end position="23"/>
    </location>
</feature>
<organism evidence="9 10">
    <name type="scientific">Pseudopithomyces chartarum</name>
    <dbReference type="NCBI Taxonomy" id="1892770"/>
    <lineage>
        <taxon>Eukaryota</taxon>
        <taxon>Fungi</taxon>
        <taxon>Dikarya</taxon>
        <taxon>Ascomycota</taxon>
        <taxon>Pezizomycotina</taxon>
        <taxon>Dothideomycetes</taxon>
        <taxon>Pleosporomycetidae</taxon>
        <taxon>Pleosporales</taxon>
        <taxon>Massarineae</taxon>
        <taxon>Didymosphaeriaceae</taxon>
        <taxon>Pseudopithomyces</taxon>
    </lineage>
</organism>
<feature type="region of interest" description="Disordered" evidence="6">
    <location>
        <begin position="2015"/>
        <end position="2055"/>
    </location>
</feature>
<comment type="caution">
    <text evidence="5">Lacks conserved residue(s) required for the propagation of feature annotation.</text>
</comment>
<dbReference type="PROSITE" id="PS51635">
    <property type="entry name" value="PNPLA"/>
    <property type="match status" value="1"/>
</dbReference>
<accession>A0AAN6MA63</accession>
<evidence type="ECO:0000256" key="4">
    <source>
        <dbReference type="ARBA" id="ARBA00023098"/>
    </source>
</evidence>
<feature type="region of interest" description="Disordered" evidence="6">
    <location>
        <begin position="1201"/>
        <end position="1339"/>
    </location>
</feature>
<dbReference type="GO" id="GO:0004806">
    <property type="term" value="F:triacylglycerol lipase activity"/>
    <property type="evidence" value="ECO:0007669"/>
    <property type="project" value="InterPro"/>
</dbReference>
<evidence type="ECO:0000256" key="1">
    <source>
        <dbReference type="ARBA" id="ARBA00002682"/>
    </source>
</evidence>
<feature type="compositionally biased region" description="Polar residues" evidence="6">
    <location>
        <begin position="773"/>
        <end position="795"/>
    </location>
</feature>
<feature type="domain" description="PNPLA" evidence="8">
    <location>
        <begin position="1522"/>
        <end position="1660"/>
    </location>
</feature>
<evidence type="ECO:0000256" key="2">
    <source>
        <dbReference type="ARBA" id="ARBA00022801"/>
    </source>
</evidence>
<feature type="compositionally biased region" description="Basic and acidic residues" evidence="6">
    <location>
        <begin position="798"/>
        <end position="811"/>
    </location>
</feature>
<dbReference type="InterPro" id="IPR016035">
    <property type="entry name" value="Acyl_Trfase/lysoPLipase"/>
</dbReference>
<feature type="region of interest" description="Disordered" evidence="6">
    <location>
        <begin position="772"/>
        <end position="843"/>
    </location>
</feature>
<evidence type="ECO:0000259" key="8">
    <source>
        <dbReference type="PROSITE" id="PS51635"/>
    </source>
</evidence>
<feature type="compositionally biased region" description="Polar residues" evidence="6">
    <location>
        <begin position="557"/>
        <end position="575"/>
    </location>
</feature>
<comment type="caution">
    <text evidence="9">The sequence shown here is derived from an EMBL/GenBank/DDBJ whole genome shotgun (WGS) entry which is preliminary data.</text>
</comment>
<dbReference type="Gene3D" id="3.40.1090.10">
    <property type="entry name" value="Cytosolic phospholipase A2 catalytic domain"/>
    <property type="match status" value="1"/>
</dbReference>
<feature type="active site" description="Nucleophile" evidence="5">
    <location>
        <position position="1555"/>
    </location>
</feature>
<feature type="chain" id="PRO_5042938328" description="PNPLA domain-containing protein" evidence="7">
    <location>
        <begin position="24"/>
        <end position="2055"/>
    </location>
</feature>
<feature type="active site" description="Proton acceptor" evidence="5">
    <location>
        <position position="1647"/>
    </location>
</feature>
<keyword evidence="4 5" id="KW-0443">Lipid metabolism</keyword>
<dbReference type="PANTHER" id="PTHR14226:SF10">
    <property type="entry name" value="TRIACYLGLYCEROL LIPASE 4-RELATED"/>
    <property type="match status" value="1"/>
</dbReference>
<feature type="compositionally biased region" description="Polar residues" evidence="6">
    <location>
        <begin position="1274"/>
        <end position="1291"/>
    </location>
</feature>
<dbReference type="InterPro" id="IPR050301">
    <property type="entry name" value="NTE"/>
</dbReference>
<feature type="region of interest" description="Disordered" evidence="6">
    <location>
        <begin position="496"/>
        <end position="618"/>
    </location>
</feature>
<sequence length="2055" mass="223619">MGMAKWALVLVWALALALHTACSSQQGLARGRYASEAGQLEKARLRSEQQIDPHSAVCTQYTALDTRTHLRTAFTRWPSSTSSPATNDRLARVYEHSGSCLRVFVGARRSLSSLPIAQVQDNTLTVTDGVVAVRALLSPAALRNSLEPHRLFTVPQYIIQYTPYGPPRERLTIALNLARSPAAHDTHGKPLRAPAVCPKPIHECDQILSVLRDLRQTLTQLERTHLRRIRSALVKSQAMASQEEGDETKGEKTFLDTQPAFGTQMVHRLETPAKAQTEPADSGKRVVLLGLLNRQKTYHQNSELASISGKSNSSQGLSIDPQTARPNGRSADSPPAQTGISHHSPTHGKPVVALSAGGFTKTSTSHTTDQNVIRPESVFQPARMPPPYHKSGTTGERASFVAPQETQQANGPSTNAYNSESGPSLPQLDLDVHDDPVPEWLRDSCYKNNCGRVIDTQVKLLSSWQKNRAGMNDRFPDANIPIDVLKALKSFEIDTASSEAASSDSEPSDEEGSAISDADPSSEESGEPWSTSPVRESPKRRFRHSPSLPPDSSLASKNTASQTASGTVEPSQGNQRAVVVEPATEKNIPDIPSSPPETRPSSTPAVPFSSNLAIPIDDDLDMEMELDIPRGLDAGHAAQQGHPSSSVQRTDCIVQVKETPFSKGKDTGIISTVGVPPQIQQQTSSGTSKDSSSTSIIFSTYNERSFQKDAVPNVRRPSSKPYTGSLSYDGHRDFTESGDDHHSYSANDTRTGHGENEDVRMQDVQDEVLRSPVLSSPQSEHQRQRSPVSAGTSPPTIRLKDEVVLAKRKMEASPAKNGRRPSKRRDVKLVKLRSSSPKRDSAAELLQEKEEHLRLFTERARTQSIPSILSDDDVAPVAHTKQLPVQREASIGVEDTPAGAPRASQLLQHTHKQASRLNASKEQKVLREKMPMKHAKSFGLGELAGRPTTPILQEDVDMTNGSTDVENSDVQITDVATASVGAEADKVVVEETALQEGKNRTDEAGVDHDTPNLVQGISSQRSTAPLTKNMALMAVRSEKPPTGTPAVDQITIFELFKHTYPEYKGDARHFLGQCKSMDKLDVQDKMVPKWQWDDFIIRNRTDYRDYANQCLDNGEDAEPYYRFYKDNIQNTLYTKGIMESRKTLLAAIAQLEGKATGNGTTSFGASSPAPSVHMPKPTKPNVPSPAAVRPKTTFGRMAAADHAMTQQGSPSSSAQKKKRQSLPSAFDKRPGQKPSMVESPSGRPRQSLPGSSSAGPSSLAPRSSHAKQEGPLSKPNSASTRPASLRRSSSGPRDPREPTGDPYRDFIFAHSRITSLTGDARVRPPPPKSSAGEGEKKRNEKDLLLLATYLQGTTHRSAPIHSLHVKARGSESARPSGGHHDRDMARAESYHDWKAAATELDTLEGNDAWKMEDESSEYDSKLVKVRLEQLDEARLNCDVKRMLFLVRTTLTRGLGGMGHLRLYKHSHVGTKKLIERYIDSAVQTLAALPDVAAKQGDSCPVKPYTVAEELLRTRQSFGRTALLMSGGGTFGMNHIGVVKCLWELHLLPRIISGASAGSIVCAVLCTKTDAEIPAVLTDFCYGDLAVFEKQGEEESVIQKVTRFLKYGSLCTSCSVPFVYSAASLMAKDPKTGREVPWNPSPNDGWIDGSVDNDLPMTRLAEMFNVNHFIVSQVNPHVVPFLAKEEDALNAEAQQNSSLSAGSGWIHSMANMAKGEALHRLEVLTEMGIFPNTMTKVRSVLNQRYSGDITILPAISYTNFPKILTNPTTDFMQRCLFTGEQATWTKVSRIQNHLAIELALDEAVTEILPCVHFSQSQANLRLLSFHRPLSQGATPSLTHHPRGHKRETLSESHGTPLAAFTPFIEISSPDLERSRALAGPSHFDSKPYLPSRPTMHAAWSPDANVPPTIDPISSTDHDSSPTDADVSDNIDSDTSDIVSSPSPLVSPAHGARLWDAGYFAFPFPAVGDGNARGASVPPFASGEEAGKMAAPSSPERRYKRLFHPSGVEEGCQKVEARRGAQMSGGRVPGLRQTESSPEAQKGGVGLEGLRKSGSLG</sequence>
<feature type="compositionally biased region" description="Basic residues" evidence="6">
    <location>
        <begin position="817"/>
        <end position="826"/>
    </location>
</feature>
<dbReference type="Proteomes" id="UP001280581">
    <property type="component" value="Unassembled WGS sequence"/>
</dbReference>
<evidence type="ECO:0000313" key="9">
    <source>
        <dbReference type="EMBL" id="KAK3217421.1"/>
    </source>
</evidence>
<feature type="compositionally biased region" description="Polar residues" evidence="6">
    <location>
        <begin position="1157"/>
        <end position="1169"/>
    </location>
</feature>
<feature type="region of interest" description="Disordered" evidence="6">
    <location>
        <begin position="708"/>
        <end position="756"/>
    </location>
</feature>
<dbReference type="GO" id="GO:0016042">
    <property type="term" value="P:lipid catabolic process"/>
    <property type="evidence" value="ECO:0007669"/>
    <property type="project" value="UniProtKB-UniRule"/>
</dbReference>
<feature type="region of interest" description="Disordered" evidence="6">
    <location>
        <begin position="302"/>
        <end position="428"/>
    </location>
</feature>
<dbReference type="PANTHER" id="PTHR14226">
    <property type="entry name" value="NEUROPATHY TARGET ESTERASE/SWISS CHEESE D.MELANOGASTER"/>
    <property type="match status" value="1"/>
</dbReference>
<feature type="compositionally biased region" description="Basic and acidic residues" evidence="6">
    <location>
        <begin position="1293"/>
        <end position="1304"/>
    </location>
</feature>
<gene>
    <name evidence="9" type="ORF">GRF29_1g3032998</name>
</gene>
<keyword evidence="3 5" id="KW-0442">Lipid degradation</keyword>
<feature type="compositionally biased region" description="Low complexity" evidence="6">
    <location>
        <begin position="1247"/>
        <end position="1263"/>
    </location>
</feature>
<dbReference type="SUPFAM" id="SSF52151">
    <property type="entry name" value="FabD/lysophospholipase-like"/>
    <property type="match status" value="1"/>
</dbReference>
<evidence type="ECO:0000256" key="6">
    <source>
        <dbReference type="SAM" id="MobiDB-lite"/>
    </source>
</evidence>
<proteinExistence type="predicted"/>
<dbReference type="EMBL" id="WVTA01000001">
    <property type="protein sequence ID" value="KAK3217421.1"/>
    <property type="molecule type" value="Genomic_DNA"/>
</dbReference>
<feature type="region of interest" description="Disordered" evidence="6">
    <location>
        <begin position="1893"/>
        <end position="1925"/>
    </location>
</feature>
<feature type="short sequence motif" description="GXSXG" evidence="5">
    <location>
        <begin position="1553"/>
        <end position="1557"/>
    </location>
</feature>
<keyword evidence="7" id="KW-0732">Signal</keyword>
<evidence type="ECO:0000256" key="3">
    <source>
        <dbReference type="ARBA" id="ARBA00022963"/>
    </source>
</evidence>
<evidence type="ECO:0000256" key="5">
    <source>
        <dbReference type="PROSITE-ProRule" id="PRU01161"/>
    </source>
</evidence>
<evidence type="ECO:0000313" key="10">
    <source>
        <dbReference type="Proteomes" id="UP001280581"/>
    </source>
</evidence>
<feature type="region of interest" description="Disordered" evidence="6">
    <location>
        <begin position="1157"/>
        <end position="1189"/>
    </location>
</feature>
<keyword evidence="2 5" id="KW-0378">Hydrolase</keyword>
<feature type="compositionally biased region" description="Basic and acidic residues" evidence="6">
    <location>
        <begin position="997"/>
        <end position="1010"/>
    </location>
</feature>
<feature type="compositionally biased region" description="Low complexity" evidence="6">
    <location>
        <begin position="496"/>
        <end position="505"/>
    </location>
</feature>
<feature type="compositionally biased region" description="Polar residues" evidence="6">
    <location>
        <begin position="404"/>
        <end position="424"/>
    </location>
</feature>
<name>A0AAN6MA63_9PLEO</name>
<feature type="compositionally biased region" description="Polar residues" evidence="6">
    <location>
        <begin position="360"/>
        <end position="371"/>
    </location>
</feature>
<feature type="compositionally biased region" description="Basic and acidic residues" evidence="6">
    <location>
        <begin position="729"/>
        <end position="743"/>
    </location>
</feature>
<feature type="short sequence motif" description="GXGXXG" evidence="5">
    <location>
        <begin position="1526"/>
        <end position="1531"/>
    </location>
</feature>
<protein>
    <recommendedName>
        <fullName evidence="8">PNPLA domain-containing protein</fullName>
    </recommendedName>
</protein>
<dbReference type="GO" id="GO:0006641">
    <property type="term" value="P:triglyceride metabolic process"/>
    <property type="evidence" value="ECO:0007669"/>
    <property type="project" value="UniProtKB-ARBA"/>
</dbReference>
<dbReference type="InterPro" id="IPR021771">
    <property type="entry name" value="Triacylglycerol_lipase_N"/>
</dbReference>
<dbReference type="Pfam" id="PF01734">
    <property type="entry name" value="Patatin"/>
    <property type="match status" value="1"/>
</dbReference>
<keyword evidence="10" id="KW-1185">Reference proteome</keyword>
<feature type="region of interest" description="Disordered" evidence="6">
    <location>
        <begin position="1831"/>
        <end position="1852"/>
    </location>
</feature>
<feature type="compositionally biased region" description="Polar residues" evidence="6">
    <location>
        <begin position="302"/>
        <end position="325"/>
    </location>
</feature>